<feature type="binding site" evidence="4">
    <location>
        <begin position="128"/>
        <end position="131"/>
    </location>
    <ligand>
        <name>substrate</name>
    </ligand>
</feature>
<evidence type="ECO:0000256" key="2">
    <source>
        <dbReference type="ARBA" id="ARBA00022801"/>
    </source>
</evidence>
<feature type="binding site" evidence="4">
    <location>
        <position position="137"/>
    </location>
    <ligand>
        <name>substrate</name>
    </ligand>
</feature>
<dbReference type="PANTHER" id="PTHR46243">
    <property type="entry name" value="BIS(5'-ADENOSYL)-TRIPHOSPHATASE"/>
    <property type="match status" value="1"/>
</dbReference>
<dbReference type="InterPro" id="IPR011146">
    <property type="entry name" value="HIT-like"/>
</dbReference>
<proteinExistence type="predicted"/>
<evidence type="ECO:0000256" key="3">
    <source>
        <dbReference type="PIRSR" id="PIRSR639383-1"/>
    </source>
</evidence>
<evidence type="ECO:0000313" key="9">
    <source>
        <dbReference type="EMBL" id="KAF6801176.1"/>
    </source>
</evidence>
<protein>
    <recommendedName>
        <fullName evidence="7">Bis(5'-adenosyl)-triphosphatase</fullName>
        <ecNumber evidence="7">3.6.1.29</ecNumber>
    </recommendedName>
</protein>
<feature type="active site" description="Tele-AMP-histidine intermediate" evidence="3">
    <location>
        <position position="135"/>
    </location>
</feature>
<reference evidence="9 10" key="1">
    <citation type="journal article" date="2020" name="Phytopathology">
        <title>Genome Sequence Resources of Colletotrichum truncatum, C. plurivorum, C. musicola, and C. sojae: Four Species Pathogenic to Soybean (Glycine max).</title>
        <authorList>
            <person name="Rogerio F."/>
            <person name="Boufleur T.R."/>
            <person name="Ciampi-Guillardi M."/>
            <person name="Sukno S.A."/>
            <person name="Thon M.R."/>
            <person name="Massola Junior N.S."/>
            <person name="Baroncelli R."/>
        </authorList>
    </citation>
    <scope>NUCLEOTIDE SEQUENCE [LARGE SCALE GENOMIC DNA]</scope>
    <source>
        <strain evidence="9 10">LFN0009</strain>
    </source>
</reference>
<feature type="site" description="Important for induction of apoptosis" evidence="5">
    <location>
        <position position="158"/>
    </location>
</feature>
<evidence type="ECO:0000256" key="7">
    <source>
        <dbReference type="RuleBase" id="RU366076"/>
    </source>
</evidence>
<evidence type="ECO:0000256" key="6">
    <source>
        <dbReference type="PROSITE-ProRule" id="PRU00464"/>
    </source>
</evidence>
<feature type="domain" description="HIT" evidence="8">
    <location>
        <begin position="27"/>
        <end position="148"/>
    </location>
</feature>
<dbReference type="InterPro" id="IPR036265">
    <property type="entry name" value="HIT-like_sf"/>
</dbReference>
<dbReference type="CDD" id="cd01275">
    <property type="entry name" value="FHIT"/>
    <property type="match status" value="1"/>
</dbReference>
<organism evidence="9 10">
    <name type="scientific">Colletotrichum sojae</name>
    <dbReference type="NCBI Taxonomy" id="2175907"/>
    <lineage>
        <taxon>Eukaryota</taxon>
        <taxon>Fungi</taxon>
        <taxon>Dikarya</taxon>
        <taxon>Ascomycota</taxon>
        <taxon>Pezizomycotina</taxon>
        <taxon>Sordariomycetes</taxon>
        <taxon>Hypocreomycetidae</taxon>
        <taxon>Glomerellales</taxon>
        <taxon>Glomerellaceae</taxon>
        <taxon>Colletotrichum</taxon>
        <taxon>Colletotrichum orchidearum species complex</taxon>
    </lineage>
</organism>
<dbReference type="GO" id="GO:0000166">
    <property type="term" value="F:nucleotide binding"/>
    <property type="evidence" value="ECO:0007669"/>
    <property type="project" value="UniProtKB-KW"/>
</dbReference>
<dbReference type="GO" id="GO:0047710">
    <property type="term" value="F:bis(5'-adenosyl)-triphosphatase activity"/>
    <property type="evidence" value="ECO:0007669"/>
    <property type="project" value="UniProtKB-UniRule"/>
</dbReference>
<dbReference type="EMBL" id="WIGN01000292">
    <property type="protein sequence ID" value="KAF6801176.1"/>
    <property type="molecule type" value="Genomic_DNA"/>
</dbReference>
<evidence type="ECO:0000259" key="8">
    <source>
        <dbReference type="PROSITE" id="PS51084"/>
    </source>
</evidence>
<comment type="caution">
    <text evidence="9">The sequence shown here is derived from an EMBL/GenBank/DDBJ whole genome shotgun (WGS) entry which is preliminary data.</text>
</comment>
<comment type="cofactor">
    <cofactor evidence="7">
        <name>Mn(2+)</name>
        <dbReference type="ChEBI" id="CHEBI:29035"/>
    </cofactor>
</comment>
<keyword evidence="1 7" id="KW-0547">Nucleotide-binding</keyword>
<accession>A0A8H6IW28</accession>
<sequence length="223" mass="24398">MLYTRTIARRLPGAHTIDFRRAMSSQDKILFGPFEVTDQVFYKTAHSFALVNLKPLLPGHVLICPLKPYKRLTEIPAAEVTDLFTTTQLIQNMLARRYFPSPSGGAPAPPPPEAGSFNVALQDGVDAGQTVAHVHVHIIPRVPDETGKDGAGARDEIYEQMATEPGNVGGALWDAALGKRPAASGRFDNIEDAMRKARSMEDMVGEAEEYKKLLREMGAVSKL</sequence>
<feature type="short sequence motif" description="Histidine triad motif" evidence="6">
    <location>
        <begin position="133"/>
        <end position="137"/>
    </location>
</feature>
<gene>
    <name evidence="9" type="ORF">CSOJ01_11951</name>
</gene>
<dbReference type="InterPro" id="IPR051884">
    <property type="entry name" value="Bis(5'-adenosyl)-TPase_reg"/>
</dbReference>
<evidence type="ECO:0000313" key="10">
    <source>
        <dbReference type="Proteomes" id="UP000652219"/>
    </source>
</evidence>
<evidence type="ECO:0000256" key="4">
    <source>
        <dbReference type="PIRSR" id="PIRSR639383-2"/>
    </source>
</evidence>
<dbReference type="InterPro" id="IPR019808">
    <property type="entry name" value="Histidine_triad_CS"/>
</dbReference>
<evidence type="ECO:0000256" key="1">
    <source>
        <dbReference type="ARBA" id="ARBA00022741"/>
    </source>
</evidence>
<comment type="catalytic activity">
    <reaction evidence="7">
        <text>P(1),P(3)-bis(5'-adenosyl) triphosphate + H2O = AMP + ADP + 2 H(+)</text>
        <dbReference type="Rhea" id="RHEA:13893"/>
        <dbReference type="ChEBI" id="CHEBI:15377"/>
        <dbReference type="ChEBI" id="CHEBI:15378"/>
        <dbReference type="ChEBI" id="CHEBI:58529"/>
        <dbReference type="ChEBI" id="CHEBI:456215"/>
        <dbReference type="ChEBI" id="CHEBI:456216"/>
        <dbReference type="EC" id="3.6.1.29"/>
    </reaction>
</comment>
<feature type="binding site" evidence="4">
    <location>
        <position position="52"/>
    </location>
    <ligand>
        <name>substrate</name>
    </ligand>
</feature>
<dbReference type="PROSITE" id="PS00892">
    <property type="entry name" value="HIT_1"/>
    <property type="match status" value="1"/>
</dbReference>
<feature type="binding site" evidence="4">
    <location>
        <position position="122"/>
    </location>
    <ligand>
        <name>substrate</name>
    </ligand>
</feature>
<dbReference type="Pfam" id="PF01230">
    <property type="entry name" value="HIT"/>
    <property type="match status" value="1"/>
</dbReference>
<dbReference type="EC" id="3.6.1.29" evidence="7"/>
<dbReference type="PANTHER" id="PTHR46243:SF1">
    <property type="entry name" value="BIS(5'-ADENOSYL)-TRIPHOSPHATASE"/>
    <property type="match status" value="1"/>
</dbReference>
<name>A0A8H6IW28_9PEZI</name>
<dbReference type="InterPro" id="IPR039383">
    <property type="entry name" value="FHIT"/>
</dbReference>
<dbReference type="SUPFAM" id="SSF54197">
    <property type="entry name" value="HIT-like"/>
    <property type="match status" value="1"/>
</dbReference>
<dbReference type="Gene3D" id="3.30.428.10">
    <property type="entry name" value="HIT-like"/>
    <property type="match status" value="1"/>
</dbReference>
<dbReference type="PROSITE" id="PS51084">
    <property type="entry name" value="HIT_2"/>
    <property type="match status" value="1"/>
</dbReference>
<evidence type="ECO:0000256" key="5">
    <source>
        <dbReference type="PIRSR" id="PIRSR639383-3"/>
    </source>
</evidence>
<dbReference type="Proteomes" id="UP000652219">
    <property type="component" value="Unassembled WGS sequence"/>
</dbReference>
<keyword evidence="10" id="KW-1185">Reference proteome</keyword>
<keyword evidence="2 7" id="KW-0378">Hydrolase</keyword>
<dbReference type="AlphaFoldDB" id="A0A8H6IW28"/>
<dbReference type="FunFam" id="3.30.428.10:FF:000011">
    <property type="entry name" value="Fragile histidine triad"/>
    <property type="match status" value="1"/>
</dbReference>